<organism evidence="2">
    <name type="scientific">Streptomyces sp. NBC_00049</name>
    <dbReference type="NCBI Taxonomy" id="2903617"/>
    <lineage>
        <taxon>Bacteria</taxon>
        <taxon>Bacillati</taxon>
        <taxon>Actinomycetota</taxon>
        <taxon>Actinomycetes</taxon>
        <taxon>Kitasatosporales</taxon>
        <taxon>Streptomycetaceae</taxon>
        <taxon>Streptomyces</taxon>
    </lineage>
</organism>
<dbReference type="EMBL" id="CP108264">
    <property type="protein sequence ID" value="WTU77597.1"/>
    <property type="molecule type" value="Genomic_DNA"/>
</dbReference>
<name>A0AAU2K0R9_9ACTN</name>
<reference evidence="2" key="1">
    <citation type="submission" date="2022-10" db="EMBL/GenBank/DDBJ databases">
        <title>The complete genomes of actinobacterial strains from the NBC collection.</title>
        <authorList>
            <person name="Joergensen T.S."/>
            <person name="Alvarez Arevalo M."/>
            <person name="Sterndorff E.B."/>
            <person name="Faurdal D."/>
            <person name="Vuksanovic O."/>
            <person name="Mourched A.-S."/>
            <person name="Charusanti P."/>
            <person name="Shaw S."/>
            <person name="Blin K."/>
            <person name="Weber T."/>
        </authorList>
    </citation>
    <scope>NUCLEOTIDE SEQUENCE</scope>
    <source>
        <strain evidence="2">NBC_00049</strain>
    </source>
</reference>
<evidence type="ECO:0000313" key="2">
    <source>
        <dbReference type="EMBL" id="WTU77597.1"/>
    </source>
</evidence>
<feature type="region of interest" description="Disordered" evidence="1">
    <location>
        <begin position="1"/>
        <end position="27"/>
    </location>
</feature>
<gene>
    <name evidence="2" type="ORF">OG327_32080</name>
</gene>
<proteinExistence type="predicted"/>
<sequence length="188" mass="20199">MSDTDLARPADMSGGHRERVSKDSPARRRRLAVAVLALRRHLRSTPTATVPHEASRAQTARALGSQLGLSQSLTAAALGVLEQCGDLAFAGDAVVMVPPGKPHPDDLAVTILIEETALAYLPGQVLPHGLIALDAGVESPQVRRAARPLIWSGLLRYRLRGPHGPGLYLRERPASRHAPVSEEIRCTR</sequence>
<feature type="compositionally biased region" description="Basic and acidic residues" evidence="1">
    <location>
        <begin position="1"/>
        <end position="26"/>
    </location>
</feature>
<evidence type="ECO:0000256" key="1">
    <source>
        <dbReference type="SAM" id="MobiDB-lite"/>
    </source>
</evidence>
<dbReference type="AlphaFoldDB" id="A0AAU2K0R9"/>
<accession>A0AAU2K0R9</accession>
<protein>
    <submittedName>
        <fullName evidence="2">Uncharacterized protein</fullName>
    </submittedName>
</protein>